<sequence length="397" mass="45893">MNSYCDYFFKGKFWGLKRGVIMAFWMKKNDEELENKNELKFISKTDKDILNKQLHEITDSAVLDELISLSPRFAELITKNIPIGNSKNGLYEVVIQKGETLVKAHGDGDYLRGFVQGKSGKIQSQALLKEVKQSKILSTANVMNVASMVVGQYYMTEISSKMDDLNSSITEIKEFQQREFKSKIRALIINLKDCARFSAEILNDVETRTVHRNTLMNYRDTATQLMEQVNDEISSLVINPGIDGFKGYLKKVNEIKALLFFQQSLLSILKEIGRLSLLFSNKNGIGQGYFNIYNEYLNKTNQIFESIKGWHTKEQDEYDVDLENHRYSKQGLEGMFFGLAAKINEEWQYEKIDLDTEKLIQHQRKLKNIEPEEVTLDLFTQDTNLLLKDGKVYYQLP</sequence>
<dbReference type="STRING" id="1423729.FC80_GL000236"/>
<dbReference type="AlphaFoldDB" id="A0A0R2CKT9"/>
<reference evidence="1 2" key="1">
    <citation type="journal article" date="2015" name="Genome Announc.">
        <title>Expanding the biotechnology potential of lactobacilli through comparative genomics of 213 strains and associated genera.</title>
        <authorList>
            <person name="Sun Z."/>
            <person name="Harris H.M."/>
            <person name="McCann A."/>
            <person name="Guo C."/>
            <person name="Argimon S."/>
            <person name="Zhang W."/>
            <person name="Yang X."/>
            <person name="Jeffery I.B."/>
            <person name="Cooney J.C."/>
            <person name="Kagawa T.F."/>
            <person name="Liu W."/>
            <person name="Song Y."/>
            <person name="Salvetti E."/>
            <person name="Wrobel A."/>
            <person name="Rasinkangas P."/>
            <person name="Parkhill J."/>
            <person name="Rea M.C."/>
            <person name="O'Sullivan O."/>
            <person name="Ritari J."/>
            <person name="Douillard F.P."/>
            <person name="Paul Ross R."/>
            <person name="Yang R."/>
            <person name="Briner A.E."/>
            <person name="Felis G.E."/>
            <person name="de Vos W.M."/>
            <person name="Barrangou R."/>
            <person name="Klaenhammer T.R."/>
            <person name="Caufield P.W."/>
            <person name="Cui Y."/>
            <person name="Zhang H."/>
            <person name="O'Toole P.W."/>
        </authorList>
    </citation>
    <scope>NUCLEOTIDE SEQUENCE [LARGE SCALE GENOMIC DNA]</scope>
    <source>
        <strain evidence="1 2">DSM 21116</strain>
    </source>
</reference>
<accession>A0A0R2CKT9</accession>
<keyword evidence="2" id="KW-1185">Reference proteome</keyword>
<dbReference type="Proteomes" id="UP000051131">
    <property type="component" value="Unassembled WGS sequence"/>
</dbReference>
<dbReference type="PATRIC" id="fig|1423729.3.peg.237"/>
<gene>
    <name evidence="1" type="ORF">FC80_GL000236</name>
</gene>
<dbReference type="EMBL" id="AYZE01000008">
    <property type="protein sequence ID" value="KRM92055.1"/>
    <property type="molecule type" value="Genomic_DNA"/>
</dbReference>
<organism evidence="1 2">
    <name type="scientific">Liquorilactobacillus cacaonum DSM 21116</name>
    <dbReference type="NCBI Taxonomy" id="1423729"/>
    <lineage>
        <taxon>Bacteria</taxon>
        <taxon>Bacillati</taxon>
        <taxon>Bacillota</taxon>
        <taxon>Bacilli</taxon>
        <taxon>Lactobacillales</taxon>
        <taxon>Lactobacillaceae</taxon>
        <taxon>Liquorilactobacillus</taxon>
    </lineage>
</organism>
<name>A0A0R2CKT9_9LACO</name>
<evidence type="ECO:0000313" key="2">
    <source>
        <dbReference type="Proteomes" id="UP000051131"/>
    </source>
</evidence>
<comment type="caution">
    <text evidence="1">The sequence shown here is derived from an EMBL/GenBank/DDBJ whole genome shotgun (WGS) entry which is preliminary data.</text>
</comment>
<protein>
    <submittedName>
        <fullName evidence="1">Uncharacterized protein</fullName>
    </submittedName>
</protein>
<proteinExistence type="predicted"/>
<evidence type="ECO:0000313" key="1">
    <source>
        <dbReference type="EMBL" id="KRM92055.1"/>
    </source>
</evidence>